<proteinExistence type="predicted"/>
<evidence type="ECO:0000313" key="3">
    <source>
        <dbReference type="WBParaSite" id="PSU_v2.g19145.t1"/>
    </source>
</evidence>
<feature type="region of interest" description="Disordered" evidence="1">
    <location>
        <begin position="1"/>
        <end position="81"/>
    </location>
</feature>
<dbReference type="WBParaSite" id="PSU_v2.g19145.t1">
    <property type="protein sequence ID" value="PSU_v2.g19145.t1"/>
    <property type="gene ID" value="PSU_v2.g19145"/>
</dbReference>
<keyword evidence="2" id="KW-1185">Reference proteome</keyword>
<dbReference type="AlphaFoldDB" id="A0A914YP62"/>
<sequence>MRWRPDPQPAVRTQPSHRRDGDGCGRHPDGGAGGRQTAWFVRQPRPCGLRGSRTRRHSAPGSGLPRHAGPGDLADEGQGRR</sequence>
<reference evidence="3" key="1">
    <citation type="submission" date="2022-11" db="UniProtKB">
        <authorList>
            <consortium name="WormBaseParasite"/>
        </authorList>
    </citation>
    <scope>IDENTIFICATION</scope>
</reference>
<accession>A0A914YP62</accession>
<evidence type="ECO:0000313" key="2">
    <source>
        <dbReference type="Proteomes" id="UP000887577"/>
    </source>
</evidence>
<dbReference type="Proteomes" id="UP000887577">
    <property type="component" value="Unplaced"/>
</dbReference>
<organism evidence="2 3">
    <name type="scientific">Panagrolaimus superbus</name>
    <dbReference type="NCBI Taxonomy" id="310955"/>
    <lineage>
        <taxon>Eukaryota</taxon>
        <taxon>Metazoa</taxon>
        <taxon>Ecdysozoa</taxon>
        <taxon>Nematoda</taxon>
        <taxon>Chromadorea</taxon>
        <taxon>Rhabditida</taxon>
        <taxon>Tylenchina</taxon>
        <taxon>Panagrolaimomorpha</taxon>
        <taxon>Panagrolaimoidea</taxon>
        <taxon>Panagrolaimidae</taxon>
        <taxon>Panagrolaimus</taxon>
    </lineage>
</organism>
<evidence type="ECO:0000256" key="1">
    <source>
        <dbReference type="SAM" id="MobiDB-lite"/>
    </source>
</evidence>
<feature type="compositionally biased region" description="Basic and acidic residues" evidence="1">
    <location>
        <begin position="17"/>
        <end position="29"/>
    </location>
</feature>
<protein>
    <submittedName>
        <fullName evidence="3">Uncharacterized protein</fullName>
    </submittedName>
</protein>
<name>A0A914YP62_9BILA</name>